<feature type="compositionally biased region" description="Polar residues" evidence="11">
    <location>
        <begin position="48"/>
        <end position="57"/>
    </location>
</feature>
<keyword evidence="10" id="KW-0175">Coiled coil</keyword>
<dbReference type="InterPro" id="IPR027267">
    <property type="entry name" value="AH/BAR_dom_sf"/>
</dbReference>
<dbReference type="FunCoup" id="K0KD92">
    <property type="interactions" value="539"/>
</dbReference>
<comment type="similarity">
    <text evidence="3">Belongs to the sorting nexin family.</text>
</comment>
<dbReference type="AlphaFoldDB" id="K0KD92"/>
<dbReference type="eggNOG" id="KOG2273">
    <property type="taxonomic scope" value="Eukaryota"/>
</dbReference>
<evidence type="ECO:0000256" key="8">
    <source>
        <dbReference type="ARBA" id="ARBA00040748"/>
    </source>
</evidence>
<dbReference type="InterPro" id="IPR036871">
    <property type="entry name" value="PX_dom_sf"/>
</dbReference>
<keyword evidence="7" id="KW-0472">Membrane</keyword>
<evidence type="ECO:0000256" key="7">
    <source>
        <dbReference type="ARBA" id="ARBA00023136"/>
    </source>
</evidence>
<keyword evidence="6" id="KW-0446">Lipid-binding</keyword>
<dbReference type="GO" id="GO:0015031">
    <property type="term" value="P:protein transport"/>
    <property type="evidence" value="ECO:0007669"/>
    <property type="project" value="TreeGrafter"/>
</dbReference>
<dbReference type="GO" id="GO:0005769">
    <property type="term" value="C:early endosome"/>
    <property type="evidence" value="ECO:0007669"/>
    <property type="project" value="TreeGrafter"/>
</dbReference>
<dbReference type="Gene3D" id="3.30.1520.10">
    <property type="entry name" value="Phox-like domain"/>
    <property type="match status" value="1"/>
</dbReference>
<dbReference type="SUPFAM" id="SSF103657">
    <property type="entry name" value="BAR/IMD domain-like"/>
    <property type="match status" value="1"/>
</dbReference>
<dbReference type="HOGENOM" id="CLU_027221_2_0_1"/>
<evidence type="ECO:0000256" key="6">
    <source>
        <dbReference type="ARBA" id="ARBA00023121"/>
    </source>
</evidence>
<name>K0KD92_WICCF</name>
<reference evidence="13 14" key="1">
    <citation type="journal article" date="2012" name="Eukaryot. Cell">
        <title>Draft genome sequence of Wickerhamomyces ciferrii NRRL Y-1031 F-60-10.</title>
        <authorList>
            <person name="Schneider J."/>
            <person name="Andrea H."/>
            <person name="Blom J."/>
            <person name="Jaenicke S."/>
            <person name="Ruckert C."/>
            <person name="Schorsch C."/>
            <person name="Szczepanowski R."/>
            <person name="Farwick M."/>
            <person name="Goesmann A."/>
            <person name="Puhler A."/>
            <person name="Schaffer S."/>
            <person name="Tauch A."/>
            <person name="Kohler T."/>
            <person name="Brinkrolf K."/>
        </authorList>
    </citation>
    <scope>NUCLEOTIDE SEQUENCE [LARGE SCALE GENOMIC DNA]</scope>
    <source>
        <strain evidence="14">ATCC 14091 / BCRC 22168 / CBS 111 / JCM 3599 / NBRC 0793 / NRRL Y-1031 F-60-10</strain>
    </source>
</reference>
<dbReference type="InterPro" id="IPR001683">
    <property type="entry name" value="PX_dom"/>
</dbReference>
<proteinExistence type="inferred from homology"/>
<evidence type="ECO:0000256" key="2">
    <source>
        <dbReference type="ARBA" id="ARBA00004496"/>
    </source>
</evidence>
<dbReference type="GO" id="GO:0000422">
    <property type="term" value="P:autophagy of mitochondrion"/>
    <property type="evidence" value="ECO:0007669"/>
    <property type="project" value="TreeGrafter"/>
</dbReference>
<evidence type="ECO:0000256" key="3">
    <source>
        <dbReference type="ARBA" id="ARBA00010883"/>
    </source>
</evidence>
<dbReference type="Gene3D" id="1.20.1270.60">
    <property type="entry name" value="Arfaptin homology (AH) domain/BAR domain"/>
    <property type="match status" value="1"/>
</dbReference>
<evidence type="ECO:0000256" key="4">
    <source>
        <dbReference type="ARBA" id="ARBA00022448"/>
    </source>
</evidence>
<evidence type="ECO:0000313" key="14">
    <source>
        <dbReference type="Proteomes" id="UP000009328"/>
    </source>
</evidence>
<dbReference type="GO" id="GO:0032266">
    <property type="term" value="F:phosphatidylinositol-3-phosphate binding"/>
    <property type="evidence" value="ECO:0007669"/>
    <property type="project" value="UniProtKB-ARBA"/>
</dbReference>
<keyword evidence="4" id="KW-0813">Transport</keyword>
<evidence type="ECO:0000259" key="12">
    <source>
        <dbReference type="PROSITE" id="PS50195"/>
    </source>
</evidence>
<feature type="region of interest" description="Disordered" evidence="11">
    <location>
        <begin position="1"/>
        <end position="63"/>
    </location>
</feature>
<dbReference type="CDD" id="cd06863">
    <property type="entry name" value="PX_Atg24p"/>
    <property type="match status" value="1"/>
</dbReference>
<feature type="domain" description="PX" evidence="12">
    <location>
        <begin position="71"/>
        <end position="192"/>
    </location>
</feature>
<dbReference type="SUPFAM" id="SSF64268">
    <property type="entry name" value="PX domain"/>
    <property type="match status" value="1"/>
</dbReference>
<comment type="subcellular location">
    <subcellularLocation>
        <location evidence="2">Cytoplasm</location>
    </subcellularLocation>
    <subcellularLocation>
        <location evidence="1">Endomembrane system</location>
        <topology evidence="1">Peripheral membrane protein</topology>
    </subcellularLocation>
</comment>
<comment type="caution">
    <text evidence="13">The sequence shown here is derived from an EMBL/GenBank/DDBJ whole genome shotgun (WGS) entry which is preliminary data.</text>
</comment>
<dbReference type="InParanoid" id="K0KD92"/>
<evidence type="ECO:0000256" key="9">
    <source>
        <dbReference type="ARBA" id="ARBA00041273"/>
    </source>
</evidence>
<protein>
    <recommendedName>
        <fullName evidence="8">Sorting nexin-4</fullName>
    </recommendedName>
    <alternativeName>
        <fullName evidence="9">Autophagy-related protein 24</fullName>
    </alternativeName>
</protein>
<dbReference type="Proteomes" id="UP000009328">
    <property type="component" value="Unassembled WGS sequence"/>
</dbReference>
<evidence type="ECO:0000256" key="11">
    <source>
        <dbReference type="SAM" id="MobiDB-lite"/>
    </source>
</evidence>
<dbReference type="SMART" id="SM00312">
    <property type="entry name" value="PX"/>
    <property type="match status" value="1"/>
</dbReference>
<dbReference type="Pfam" id="PF00787">
    <property type="entry name" value="PX"/>
    <property type="match status" value="1"/>
</dbReference>
<keyword evidence="14" id="KW-1185">Reference proteome</keyword>
<gene>
    <name evidence="13" type="ORF">BN7_400</name>
</gene>
<evidence type="ECO:0000313" key="13">
    <source>
        <dbReference type="EMBL" id="CCH40866.1"/>
    </source>
</evidence>
<dbReference type="EMBL" id="CAIF01000007">
    <property type="protein sequence ID" value="CCH40866.1"/>
    <property type="molecule type" value="Genomic_DNA"/>
</dbReference>
<dbReference type="PROSITE" id="PS50195">
    <property type="entry name" value="PX"/>
    <property type="match status" value="1"/>
</dbReference>
<dbReference type="PANTHER" id="PTHR45949">
    <property type="entry name" value="SORTING NEXIN-4"/>
    <property type="match status" value="1"/>
</dbReference>
<dbReference type="GO" id="GO:0034727">
    <property type="term" value="P:piecemeal microautophagy of the nucleus"/>
    <property type="evidence" value="ECO:0007669"/>
    <property type="project" value="TreeGrafter"/>
</dbReference>
<feature type="coiled-coil region" evidence="10">
    <location>
        <begin position="381"/>
        <end position="415"/>
    </location>
</feature>
<sequence length="463" mass="53418">MSDSEVKDPILGAEEVETSHNTTDISDQLNETTLNEPEEDQLEDQKPSTKNKSNESSIGDKKESKIDVQSLYIKSSVKQAQKENDGQNAYISYLIETESNNPVFQSSKFIVRRRFSDFYFLYQVLLGDFPACAIPPLPDKQRLEYIKGDRFGSEFTSKRAASLNRFLERISLHPLLKRSKIYHIFLESHDWNSYKVNLKIKTSSELGGGNEGISDVFMNAFKTASSQSKEFQEIKERSDKLDENISKIDRIFNKILKRYSDLETDSYDFSLQIKKIAELEPELEIPFLKFSDGLNSLSLGFSNLKNFLDNEYIISLKDLEHYITSIKNLLKLKDQKQIDYEALTDYLNKSITDKNNLLTGSGSSTNFFTNKFEEFTGVNHEVSKREKLNKLERKIENLTSEVNNAKTVVESFEKQTVHEIQYFENIKSIELKNTLGDLADNNIKFYKDLIEKWSTIEKELKGV</sequence>
<evidence type="ECO:0000256" key="5">
    <source>
        <dbReference type="ARBA" id="ARBA00022490"/>
    </source>
</evidence>
<dbReference type="GO" id="GO:0032456">
    <property type="term" value="P:endocytic recycling"/>
    <property type="evidence" value="ECO:0007669"/>
    <property type="project" value="TreeGrafter"/>
</dbReference>
<keyword evidence="5" id="KW-0963">Cytoplasm</keyword>
<dbReference type="GO" id="GO:0061709">
    <property type="term" value="P:reticulophagy"/>
    <property type="evidence" value="ECO:0007669"/>
    <property type="project" value="TreeGrafter"/>
</dbReference>
<accession>K0KD92</accession>
<dbReference type="GO" id="GO:0000407">
    <property type="term" value="C:phagophore assembly site"/>
    <property type="evidence" value="ECO:0007669"/>
    <property type="project" value="TreeGrafter"/>
</dbReference>
<evidence type="ECO:0000256" key="1">
    <source>
        <dbReference type="ARBA" id="ARBA00004184"/>
    </source>
</evidence>
<organism evidence="13 14">
    <name type="scientific">Wickerhamomyces ciferrii (strain ATCC 14091 / BCRC 22168 / CBS 111 / JCM 3599 / NBRC 0793 / NRRL Y-1031 F-60-10)</name>
    <name type="common">Yeast</name>
    <name type="synonym">Pichia ciferrii</name>
    <dbReference type="NCBI Taxonomy" id="1206466"/>
    <lineage>
        <taxon>Eukaryota</taxon>
        <taxon>Fungi</taxon>
        <taxon>Dikarya</taxon>
        <taxon>Ascomycota</taxon>
        <taxon>Saccharomycotina</taxon>
        <taxon>Saccharomycetes</taxon>
        <taxon>Phaffomycetales</taxon>
        <taxon>Wickerhamomycetaceae</taxon>
        <taxon>Wickerhamomyces</taxon>
    </lineage>
</organism>
<dbReference type="STRING" id="1206466.K0KD92"/>
<evidence type="ECO:0000256" key="10">
    <source>
        <dbReference type="SAM" id="Coils"/>
    </source>
</evidence>
<feature type="compositionally biased region" description="Polar residues" evidence="11">
    <location>
        <begin position="19"/>
        <end position="35"/>
    </location>
</feature>
<dbReference type="PANTHER" id="PTHR45949:SF2">
    <property type="entry name" value="SORTING NEXIN-4"/>
    <property type="match status" value="1"/>
</dbReference>